<dbReference type="InterPro" id="IPR021109">
    <property type="entry name" value="Peptidase_aspartic_dom_sf"/>
</dbReference>
<dbReference type="Gene3D" id="2.40.70.10">
    <property type="entry name" value="Acid Proteases"/>
    <property type="match status" value="1"/>
</dbReference>
<dbReference type="Proteomes" id="UP001454036">
    <property type="component" value="Unassembled WGS sequence"/>
</dbReference>
<dbReference type="SUPFAM" id="SSF56672">
    <property type="entry name" value="DNA/RNA polymerases"/>
    <property type="match status" value="1"/>
</dbReference>
<reference evidence="1 2" key="1">
    <citation type="submission" date="2024-01" db="EMBL/GenBank/DDBJ databases">
        <title>The complete chloroplast genome sequence of Lithospermum erythrorhizon: insights into the phylogenetic relationship among Boraginaceae species and the maternal lineages of purple gromwells.</title>
        <authorList>
            <person name="Okada T."/>
            <person name="Watanabe K."/>
        </authorList>
    </citation>
    <scope>NUCLEOTIDE SEQUENCE [LARGE SCALE GENOMIC DNA]</scope>
</reference>
<sequence length="294" mass="33239">MLVDMGSSAEILYLSTYDKFGFPRNMLQPMHTPLTGFTGYSIYPAGMETLDFTMGSSSKKSTIRAQFIVVDIDESSYNGLIGRPILTALRAIVSLLHLKMKFPTAGGIGEICGNQKKGMMCYQTSVPPLGKVPEKSKKYGGENHPEEPENMFHMEIMLEENHKEDLICLIRKYKDIFAWGPPGINTSVALHKLHVESMYVSIKQKKRTFNDEKNQGVKTEIDFLLKADSIRELQFPEWIANVVLVKRPNETWRMCTYFSSLNKACLKDLYPLPCLARLVDGSAGHEVFDFMDTS</sequence>
<accession>A0AAV3RLY3</accession>
<proteinExistence type="predicted"/>
<dbReference type="InterPro" id="IPR043502">
    <property type="entry name" value="DNA/RNA_pol_sf"/>
</dbReference>
<comment type="caution">
    <text evidence="1">The sequence shown here is derived from an EMBL/GenBank/DDBJ whole genome shotgun (WGS) entry which is preliminary data.</text>
</comment>
<evidence type="ECO:0000313" key="1">
    <source>
        <dbReference type="EMBL" id="GAA0177705.1"/>
    </source>
</evidence>
<dbReference type="AlphaFoldDB" id="A0AAV3RLY3"/>
<name>A0AAV3RLY3_LITER</name>
<keyword evidence="2" id="KW-1185">Reference proteome</keyword>
<dbReference type="Gene3D" id="3.10.10.10">
    <property type="entry name" value="HIV Type 1 Reverse Transcriptase, subunit A, domain 1"/>
    <property type="match status" value="1"/>
</dbReference>
<evidence type="ECO:0000313" key="2">
    <source>
        <dbReference type="Proteomes" id="UP001454036"/>
    </source>
</evidence>
<organism evidence="1 2">
    <name type="scientific">Lithospermum erythrorhizon</name>
    <name type="common">Purple gromwell</name>
    <name type="synonym">Lithospermum officinale var. erythrorhizon</name>
    <dbReference type="NCBI Taxonomy" id="34254"/>
    <lineage>
        <taxon>Eukaryota</taxon>
        <taxon>Viridiplantae</taxon>
        <taxon>Streptophyta</taxon>
        <taxon>Embryophyta</taxon>
        <taxon>Tracheophyta</taxon>
        <taxon>Spermatophyta</taxon>
        <taxon>Magnoliopsida</taxon>
        <taxon>eudicotyledons</taxon>
        <taxon>Gunneridae</taxon>
        <taxon>Pentapetalae</taxon>
        <taxon>asterids</taxon>
        <taxon>lamiids</taxon>
        <taxon>Boraginales</taxon>
        <taxon>Boraginaceae</taxon>
        <taxon>Boraginoideae</taxon>
        <taxon>Lithospermeae</taxon>
        <taxon>Lithospermum</taxon>
    </lineage>
</organism>
<dbReference type="EMBL" id="BAABME010010346">
    <property type="protein sequence ID" value="GAA0177705.1"/>
    <property type="molecule type" value="Genomic_DNA"/>
</dbReference>
<dbReference type="InterPro" id="IPR053134">
    <property type="entry name" value="RNA-dir_DNA_polymerase"/>
</dbReference>
<gene>
    <name evidence="1" type="ORF">LIER_29736</name>
</gene>
<protein>
    <submittedName>
        <fullName evidence="1">Uncharacterized protein</fullName>
    </submittedName>
</protein>
<dbReference type="PANTHER" id="PTHR24559:SF444">
    <property type="entry name" value="REVERSE TRANSCRIPTASE DOMAIN-CONTAINING PROTEIN"/>
    <property type="match status" value="1"/>
</dbReference>
<dbReference type="PANTHER" id="PTHR24559">
    <property type="entry name" value="TRANSPOSON TY3-I GAG-POL POLYPROTEIN"/>
    <property type="match status" value="1"/>
</dbReference>